<keyword evidence="1" id="KW-0472">Membrane</keyword>
<proteinExistence type="predicted"/>
<organism evidence="2 3">
    <name type="scientific">Candidatus Nanosynbacter featherlites</name>
    <dbReference type="NCBI Taxonomy" id="2572088"/>
    <lineage>
        <taxon>Bacteria</taxon>
        <taxon>Candidatus Saccharimonadota</taxon>
        <taxon>Candidatus Saccharimonadia</taxon>
        <taxon>Candidatus Nanosynbacterales</taxon>
        <taxon>Candidatus Nanosynbacteraceae</taxon>
        <taxon>Candidatus Nanosynbacter</taxon>
    </lineage>
</organism>
<reference evidence="2 3" key="1">
    <citation type="submission" date="2019-04" db="EMBL/GenBank/DDBJ databases">
        <title>Saccharibacteria TM7 genomes.</title>
        <authorList>
            <person name="Bor B."/>
            <person name="He X."/>
            <person name="Chen T."/>
            <person name="Dewhirst F.E."/>
        </authorList>
    </citation>
    <scope>NUCLEOTIDE SEQUENCE [LARGE SCALE GENOMIC DNA]</scope>
    <source>
        <strain evidence="2 3">BB001</strain>
    </source>
</reference>
<evidence type="ECO:0000313" key="3">
    <source>
        <dbReference type="Proteomes" id="UP000310639"/>
    </source>
</evidence>
<keyword evidence="1" id="KW-1133">Transmembrane helix</keyword>
<feature type="transmembrane region" description="Helical" evidence="1">
    <location>
        <begin position="73"/>
        <end position="94"/>
    </location>
</feature>
<dbReference type="OrthoDB" id="9798028at2"/>
<dbReference type="InterPro" id="IPR043993">
    <property type="entry name" value="T4SS_pilin"/>
</dbReference>
<feature type="transmembrane region" description="Helical" evidence="1">
    <location>
        <begin position="33"/>
        <end position="53"/>
    </location>
</feature>
<dbReference type="Pfam" id="PF18895">
    <property type="entry name" value="T4SS_pilin"/>
    <property type="match status" value="1"/>
</dbReference>
<dbReference type="AlphaFoldDB" id="A0A4V1GDI3"/>
<dbReference type="EMBL" id="CP040004">
    <property type="protein sequence ID" value="QCT41886.1"/>
    <property type="molecule type" value="Genomic_DNA"/>
</dbReference>
<dbReference type="KEGG" id="nft:FBF37_00075"/>
<evidence type="ECO:0000313" key="2">
    <source>
        <dbReference type="EMBL" id="QCT41886.1"/>
    </source>
</evidence>
<dbReference type="Proteomes" id="UP000310639">
    <property type="component" value="Chromosome"/>
</dbReference>
<protein>
    <submittedName>
        <fullName evidence="2">Uncharacterized protein</fullName>
    </submittedName>
</protein>
<keyword evidence="3" id="KW-1185">Reference proteome</keyword>
<evidence type="ECO:0000256" key="1">
    <source>
        <dbReference type="SAM" id="Phobius"/>
    </source>
</evidence>
<accession>A0A4V1GDI3</accession>
<keyword evidence="1" id="KW-0812">Transmembrane</keyword>
<dbReference type="RefSeq" id="WP_138078296.1">
    <property type="nucleotide sequence ID" value="NZ_CP040004.1"/>
</dbReference>
<name>A0A4V1GDI3_9BACT</name>
<gene>
    <name evidence="2" type="ORF">FBF37_00075</name>
</gene>
<sequence>MEKFIVQIVSQLGSPSDVGIPDRKDDKVALQSIANLVFAISAVVAIISIIIYGIMYSVSAGDPGKVSKAKNGIIYSVVGLLVVWCAFVITNYVAGRFN</sequence>